<dbReference type="Proteomes" id="UP001434883">
    <property type="component" value="Unassembled WGS sequence"/>
</dbReference>
<name>A0ABV0QUC4_9TELE</name>
<sequence>MPPSPQLQTTNQVFSLHTSSMRFTLERCTAAYAILVSMATGKPFGPHSSHHAVIFGSAQHAGSKYGDQRTGSRRAAASDQICAPVYYKKFSSETMAAVGFCCQTFQTLKVLGLLFRLSATGSEVSVDLHI</sequence>
<evidence type="ECO:0000313" key="1">
    <source>
        <dbReference type="EMBL" id="MEQ2199442.1"/>
    </source>
</evidence>
<comment type="caution">
    <text evidence="1">The sequence shown here is derived from an EMBL/GenBank/DDBJ whole genome shotgun (WGS) entry which is preliminary data.</text>
</comment>
<proteinExistence type="predicted"/>
<organism evidence="1 2">
    <name type="scientific">Xenoophorus captivus</name>
    <dbReference type="NCBI Taxonomy" id="1517983"/>
    <lineage>
        <taxon>Eukaryota</taxon>
        <taxon>Metazoa</taxon>
        <taxon>Chordata</taxon>
        <taxon>Craniata</taxon>
        <taxon>Vertebrata</taxon>
        <taxon>Euteleostomi</taxon>
        <taxon>Actinopterygii</taxon>
        <taxon>Neopterygii</taxon>
        <taxon>Teleostei</taxon>
        <taxon>Neoteleostei</taxon>
        <taxon>Acanthomorphata</taxon>
        <taxon>Ovalentaria</taxon>
        <taxon>Atherinomorphae</taxon>
        <taxon>Cyprinodontiformes</taxon>
        <taxon>Goodeidae</taxon>
        <taxon>Xenoophorus</taxon>
    </lineage>
</organism>
<evidence type="ECO:0000313" key="2">
    <source>
        <dbReference type="Proteomes" id="UP001434883"/>
    </source>
</evidence>
<dbReference type="EMBL" id="JAHRIN010025282">
    <property type="protein sequence ID" value="MEQ2199442.1"/>
    <property type="molecule type" value="Genomic_DNA"/>
</dbReference>
<accession>A0ABV0QUC4</accession>
<keyword evidence="2" id="KW-1185">Reference proteome</keyword>
<protein>
    <submittedName>
        <fullName evidence="1">Uncharacterized protein</fullName>
    </submittedName>
</protein>
<gene>
    <name evidence="1" type="ORF">XENOCAPTIV_027886</name>
</gene>
<reference evidence="1 2" key="1">
    <citation type="submission" date="2021-06" db="EMBL/GenBank/DDBJ databases">
        <authorList>
            <person name="Palmer J.M."/>
        </authorList>
    </citation>
    <scope>NUCLEOTIDE SEQUENCE [LARGE SCALE GENOMIC DNA]</scope>
    <source>
        <strain evidence="1 2">XC_2019</strain>
        <tissue evidence="1">Muscle</tissue>
    </source>
</reference>